<dbReference type="EMBL" id="BPQO01000055">
    <property type="protein sequence ID" value="GJD92690.1"/>
    <property type="molecule type" value="Genomic_DNA"/>
</dbReference>
<keyword evidence="3" id="KW-0378">Hydrolase</keyword>
<dbReference type="GO" id="GO:0004540">
    <property type="term" value="F:RNA nuclease activity"/>
    <property type="evidence" value="ECO:0007669"/>
    <property type="project" value="InterPro"/>
</dbReference>
<dbReference type="GO" id="GO:0110001">
    <property type="term" value="C:toxin-antitoxin complex"/>
    <property type="evidence" value="ECO:0007669"/>
    <property type="project" value="InterPro"/>
</dbReference>
<name>A0AAV4ZVY4_9HYPH</name>
<comment type="caution">
    <text evidence="4">The sequence shown here is derived from an EMBL/GenBank/DDBJ whole genome shotgun (WGS) entry which is preliminary data.</text>
</comment>
<dbReference type="Pfam" id="PF01934">
    <property type="entry name" value="HepT-like"/>
    <property type="match status" value="1"/>
</dbReference>
<gene>
    <name evidence="4" type="ORF">BHAOGJBA_6246</name>
</gene>
<proteinExistence type="predicted"/>
<evidence type="ECO:0000256" key="3">
    <source>
        <dbReference type="ARBA" id="ARBA00022801"/>
    </source>
</evidence>
<evidence type="ECO:0008006" key="6">
    <source>
        <dbReference type="Google" id="ProtNLM"/>
    </source>
</evidence>
<evidence type="ECO:0000256" key="1">
    <source>
        <dbReference type="ARBA" id="ARBA00022649"/>
    </source>
</evidence>
<keyword evidence="1" id="KW-1277">Toxin-antitoxin system</keyword>
<evidence type="ECO:0000256" key="2">
    <source>
        <dbReference type="ARBA" id="ARBA00022722"/>
    </source>
</evidence>
<sequence>MPRDLELLLEDLPDAARGAVRYASNPTQDGFELMPTTDWDRYRALKEAVTELREVVKKSLEDLNIRHGEIDGAGMAGIRNIFTHQYFRVDMARLWLAAVWEFPDLIIVFDQEKLATSNPSLATSGSTYGV</sequence>
<dbReference type="GO" id="GO:0016787">
    <property type="term" value="F:hydrolase activity"/>
    <property type="evidence" value="ECO:0007669"/>
    <property type="project" value="UniProtKB-KW"/>
</dbReference>
<evidence type="ECO:0000313" key="5">
    <source>
        <dbReference type="Proteomes" id="UP001055247"/>
    </source>
</evidence>
<reference evidence="4" key="1">
    <citation type="journal article" date="2016" name="Front. Microbiol.">
        <title>Genome Sequence of the Piezophilic, Mesophilic Sulfate-Reducing Bacterium Desulfovibrio indicus J2T.</title>
        <authorList>
            <person name="Cao J."/>
            <person name="Maignien L."/>
            <person name="Shao Z."/>
            <person name="Alain K."/>
            <person name="Jebbar M."/>
        </authorList>
    </citation>
    <scope>NUCLEOTIDE SEQUENCE</scope>
    <source>
        <strain evidence="4">DSM 16372</strain>
    </source>
</reference>
<protein>
    <recommendedName>
        <fullName evidence="6">DUF86 domain-containing protein</fullName>
    </recommendedName>
</protein>
<keyword evidence="5" id="KW-1185">Reference proteome</keyword>
<dbReference type="Proteomes" id="UP001055247">
    <property type="component" value="Unassembled WGS sequence"/>
</dbReference>
<dbReference type="InterPro" id="IPR008201">
    <property type="entry name" value="HepT-like"/>
</dbReference>
<organism evidence="4 5">
    <name type="scientific">Methylobacterium hispanicum</name>
    <dbReference type="NCBI Taxonomy" id="270350"/>
    <lineage>
        <taxon>Bacteria</taxon>
        <taxon>Pseudomonadati</taxon>
        <taxon>Pseudomonadota</taxon>
        <taxon>Alphaproteobacteria</taxon>
        <taxon>Hyphomicrobiales</taxon>
        <taxon>Methylobacteriaceae</taxon>
        <taxon>Methylobacterium</taxon>
    </lineage>
</organism>
<reference evidence="4" key="2">
    <citation type="submission" date="2021-08" db="EMBL/GenBank/DDBJ databases">
        <authorList>
            <person name="Tani A."/>
            <person name="Ola A."/>
            <person name="Ogura Y."/>
            <person name="Katsura K."/>
            <person name="Hayashi T."/>
        </authorList>
    </citation>
    <scope>NUCLEOTIDE SEQUENCE</scope>
    <source>
        <strain evidence="4">DSM 16372</strain>
    </source>
</reference>
<dbReference type="AlphaFoldDB" id="A0AAV4ZVY4"/>
<keyword evidence="2" id="KW-0540">Nuclease</keyword>
<evidence type="ECO:0000313" key="4">
    <source>
        <dbReference type="EMBL" id="GJD92690.1"/>
    </source>
</evidence>
<accession>A0AAV4ZVY4</accession>
<dbReference type="RefSeq" id="WP_043388069.1">
    <property type="nucleotide sequence ID" value="NZ_BPQO01000055.1"/>
</dbReference>